<gene>
    <name evidence="9" type="ORF">CUNI_LOCUS11155</name>
</gene>
<comment type="catalytic activity">
    <reaction evidence="5">
        <text>ssDNA + n NTP = ssDNA/pppN(pN)n-1 hybrid + (n-1) diphosphate.</text>
        <dbReference type="EC" id="2.7.7.102"/>
    </reaction>
</comment>
<dbReference type="InterPro" id="IPR044917">
    <property type="entry name" value="PRIMPOL"/>
</dbReference>
<dbReference type="GO" id="GO:0003887">
    <property type="term" value="F:DNA-directed DNA polymerase activity"/>
    <property type="evidence" value="ECO:0007669"/>
    <property type="project" value="UniProtKB-KW"/>
</dbReference>
<name>A0A8S3Z7V2_9EUPU</name>
<feature type="compositionally biased region" description="Basic and acidic residues" evidence="8">
    <location>
        <begin position="496"/>
        <end position="512"/>
    </location>
</feature>
<proteinExistence type="inferred from homology"/>
<reference evidence="9" key="1">
    <citation type="submission" date="2021-04" db="EMBL/GenBank/DDBJ databases">
        <authorList>
            <consortium name="Molecular Ecology Group"/>
        </authorList>
    </citation>
    <scope>NUCLEOTIDE SEQUENCE</scope>
</reference>
<evidence type="ECO:0000256" key="7">
    <source>
        <dbReference type="ARBA" id="ARBA00047303"/>
    </source>
</evidence>
<comment type="catalytic activity">
    <reaction evidence="7">
        <text>DNA(n) + a 2'-deoxyribonucleoside 5'-triphosphate = DNA(n+1) + diphosphate</text>
        <dbReference type="Rhea" id="RHEA:22508"/>
        <dbReference type="Rhea" id="RHEA-COMP:17339"/>
        <dbReference type="Rhea" id="RHEA-COMP:17340"/>
        <dbReference type="ChEBI" id="CHEBI:33019"/>
        <dbReference type="ChEBI" id="CHEBI:61560"/>
        <dbReference type="ChEBI" id="CHEBI:173112"/>
        <dbReference type="EC" id="2.7.7.7"/>
    </reaction>
    <physiologicalReaction direction="left-to-right" evidence="7">
        <dbReference type="Rhea" id="RHEA:22509"/>
    </physiologicalReaction>
</comment>
<organism evidence="9 10">
    <name type="scientific">Candidula unifasciata</name>
    <dbReference type="NCBI Taxonomy" id="100452"/>
    <lineage>
        <taxon>Eukaryota</taxon>
        <taxon>Metazoa</taxon>
        <taxon>Spiralia</taxon>
        <taxon>Lophotrochozoa</taxon>
        <taxon>Mollusca</taxon>
        <taxon>Gastropoda</taxon>
        <taxon>Heterobranchia</taxon>
        <taxon>Euthyneura</taxon>
        <taxon>Panpulmonata</taxon>
        <taxon>Eupulmonata</taxon>
        <taxon>Stylommatophora</taxon>
        <taxon>Helicina</taxon>
        <taxon>Helicoidea</taxon>
        <taxon>Geomitridae</taxon>
        <taxon>Candidula</taxon>
    </lineage>
</organism>
<accession>A0A8S3Z7V2</accession>
<dbReference type="Proteomes" id="UP000678393">
    <property type="component" value="Unassembled WGS sequence"/>
</dbReference>
<keyword evidence="10" id="KW-1185">Reference proteome</keyword>
<dbReference type="AlphaFoldDB" id="A0A8S3Z7V2"/>
<dbReference type="PANTHER" id="PTHR31399">
    <property type="entry name" value="DNA-DIRECTED PRIMASE / POLYMERASE PROTEIN"/>
    <property type="match status" value="1"/>
</dbReference>
<evidence type="ECO:0000256" key="8">
    <source>
        <dbReference type="SAM" id="MobiDB-lite"/>
    </source>
</evidence>
<evidence type="ECO:0000313" key="10">
    <source>
        <dbReference type="Proteomes" id="UP000678393"/>
    </source>
</evidence>
<keyword evidence="3" id="KW-0808">Transferase</keyword>
<sequence length="512" mass="58296">MDCCPPSFTPSQFYGKSRYQHALSTEKKGSFKRKTSEAFEIILGPTNCWRVFFRQTEAFSWAKKTAEDVMVFAFENTDRDPALATGQRRYLVTSLDVFWHYYSQMEPSQRHHYEIIPEGWPCRLYFDLEFLKKLNTGSDGERMVGVLIQYVCMWLEAVFNIDCDRSCVLDLDASTESKFSRHLIFHIPGAVFANCVAAGNFVRHIFGLLVKYIKLKSNEQCISPAVLCEHCCRQSLCQIHQGFSNCIKSQPSFVNNCDFSEMSDEEFMAAAQICDEFISQNRNVETARSNGSDTNHGVNFVAIRLKTNDTSSGAVKIRSNDNSKSPSIEIRMNDFSSMDLNNGTTGISSHNLQSGIKNNIIVEKKQNCLEGHNCPSPYPEIDGFVESLTRSHGCQGRVRHWMCFRSSDSLLYDISGCRWCGNVQREHRSNNIMYIVDLRHGVCYQKCYDPDCQAIGYRSEAVEIPSNLLPSSYFEAVWEGDDDEWEDYMGGGSNYDTKDNSDINKNSLGREP</sequence>
<keyword evidence="3" id="KW-0239">DNA-directed DNA polymerase</keyword>
<dbReference type="Pfam" id="PF03121">
    <property type="entry name" value="Herpes_UL52"/>
    <property type="match status" value="1"/>
</dbReference>
<dbReference type="EMBL" id="CAJHNH020002106">
    <property type="protein sequence ID" value="CAG5125597.1"/>
    <property type="molecule type" value="Genomic_DNA"/>
</dbReference>
<evidence type="ECO:0000313" key="9">
    <source>
        <dbReference type="EMBL" id="CAG5125597.1"/>
    </source>
</evidence>
<evidence type="ECO:0000256" key="3">
    <source>
        <dbReference type="ARBA" id="ARBA00022932"/>
    </source>
</evidence>
<evidence type="ECO:0000256" key="5">
    <source>
        <dbReference type="ARBA" id="ARBA00044677"/>
    </source>
</evidence>
<feature type="region of interest" description="Disordered" evidence="8">
    <location>
        <begin position="488"/>
        <end position="512"/>
    </location>
</feature>
<dbReference type="GO" id="GO:0003682">
    <property type="term" value="F:chromatin binding"/>
    <property type="evidence" value="ECO:0007669"/>
    <property type="project" value="TreeGrafter"/>
</dbReference>
<dbReference type="EC" id="2.7.7.102" evidence="6"/>
<dbReference type="GO" id="GO:0031297">
    <property type="term" value="P:replication fork processing"/>
    <property type="evidence" value="ECO:0007669"/>
    <property type="project" value="TreeGrafter"/>
</dbReference>
<evidence type="ECO:0000256" key="6">
    <source>
        <dbReference type="ARBA" id="ARBA00044768"/>
    </source>
</evidence>
<keyword evidence="3" id="KW-0548">Nucleotidyltransferase</keyword>
<dbReference type="GO" id="GO:0006264">
    <property type="term" value="P:mitochondrial DNA replication"/>
    <property type="evidence" value="ECO:0007669"/>
    <property type="project" value="TreeGrafter"/>
</dbReference>
<dbReference type="GO" id="GO:0042276">
    <property type="term" value="P:error-prone translesion synthesis"/>
    <property type="evidence" value="ECO:0007669"/>
    <property type="project" value="InterPro"/>
</dbReference>
<dbReference type="EC" id="2.7.7.7" evidence="2"/>
<comment type="similarity">
    <text evidence="1">Belongs to the eukaryotic-type primase small subunit family.</text>
</comment>
<comment type="caution">
    <text evidence="9">The sequence shown here is derived from an EMBL/GenBank/DDBJ whole genome shotgun (WGS) entry which is preliminary data.</text>
</comment>
<evidence type="ECO:0000256" key="4">
    <source>
        <dbReference type="ARBA" id="ARBA00026139"/>
    </source>
</evidence>
<dbReference type="GO" id="GO:0009411">
    <property type="term" value="P:response to UV"/>
    <property type="evidence" value="ECO:0007669"/>
    <property type="project" value="TreeGrafter"/>
</dbReference>
<protein>
    <recommendedName>
        <fullName evidence="4">DNA-directed primase/polymerase protein</fullName>
        <ecNumber evidence="6">2.7.7.102</ecNumber>
        <ecNumber evidence="2">2.7.7.7</ecNumber>
    </recommendedName>
</protein>
<evidence type="ECO:0000256" key="1">
    <source>
        <dbReference type="ARBA" id="ARBA00009762"/>
    </source>
</evidence>
<dbReference type="PANTHER" id="PTHR31399:SF0">
    <property type="entry name" value="DNA-DIRECTED PRIMASE_POLYMERASE PROTEIN"/>
    <property type="match status" value="1"/>
</dbReference>
<evidence type="ECO:0000256" key="2">
    <source>
        <dbReference type="ARBA" id="ARBA00012417"/>
    </source>
</evidence>
<dbReference type="GO" id="GO:0005759">
    <property type="term" value="C:mitochondrial matrix"/>
    <property type="evidence" value="ECO:0007669"/>
    <property type="project" value="TreeGrafter"/>
</dbReference>
<dbReference type="GO" id="GO:0005634">
    <property type="term" value="C:nucleus"/>
    <property type="evidence" value="ECO:0007669"/>
    <property type="project" value="TreeGrafter"/>
</dbReference>
<dbReference type="OrthoDB" id="5988181at2759"/>